<dbReference type="GO" id="GO:0003677">
    <property type="term" value="F:DNA binding"/>
    <property type="evidence" value="ECO:0007669"/>
    <property type="project" value="InterPro"/>
</dbReference>
<dbReference type="Pfam" id="PF00589">
    <property type="entry name" value="Phage_integrase"/>
    <property type="match status" value="1"/>
</dbReference>
<proteinExistence type="predicted"/>
<evidence type="ECO:0000259" key="3">
    <source>
        <dbReference type="PROSITE" id="PS51898"/>
    </source>
</evidence>
<name>A0A7W6RVZ7_9HYPH</name>
<dbReference type="InterPro" id="IPR011010">
    <property type="entry name" value="DNA_brk_join_enz"/>
</dbReference>
<dbReference type="GO" id="GO:0015074">
    <property type="term" value="P:DNA integration"/>
    <property type="evidence" value="ECO:0007669"/>
    <property type="project" value="UniProtKB-KW"/>
</dbReference>
<feature type="domain" description="Tyr recombinase" evidence="3">
    <location>
        <begin position="1"/>
        <end position="108"/>
    </location>
</feature>
<protein>
    <submittedName>
        <fullName evidence="4">Site-specific recombinase XerD</fullName>
    </submittedName>
</protein>
<organism evidence="4 5">
    <name type="scientific">Rhizobium mongolense</name>
    <dbReference type="NCBI Taxonomy" id="57676"/>
    <lineage>
        <taxon>Bacteria</taxon>
        <taxon>Pseudomonadati</taxon>
        <taxon>Pseudomonadota</taxon>
        <taxon>Alphaproteobacteria</taxon>
        <taxon>Hyphomicrobiales</taxon>
        <taxon>Rhizobiaceae</taxon>
        <taxon>Rhizobium/Agrobacterium group</taxon>
        <taxon>Rhizobium</taxon>
    </lineage>
</organism>
<keyword evidence="2" id="KW-0233">DNA recombination</keyword>
<dbReference type="AlphaFoldDB" id="A0A7W6RVZ7"/>
<dbReference type="InterPro" id="IPR013762">
    <property type="entry name" value="Integrase-like_cat_sf"/>
</dbReference>
<accession>A0A7W6RVZ7</accession>
<evidence type="ECO:0000256" key="1">
    <source>
        <dbReference type="ARBA" id="ARBA00022908"/>
    </source>
</evidence>
<evidence type="ECO:0000313" key="4">
    <source>
        <dbReference type="EMBL" id="MBB4279642.1"/>
    </source>
</evidence>
<dbReference type="PANTHER" id="PTHR30349">
    <property type="entry name" value="PHAGE INTEGRASE-RELATED"/>
    <property type="match status" value="1"/>
</dbReference>
<sequence length="108" mass="12378">MSEIVALKVTDVDSTRMLIRVEQGKGRKDRHAMLSPQLLELLRAWWREGKRRGGMLPHGWLFPGRNPITPLSTRQMNRAVHVAAEAAKINKRVTPHTLRHSFATHLLE</sequence>
<gene>
    <name evidence="4" type="ORF">GGE12_007461</name>
</gene>
<dbReference type="PANTHER" id="PTHR30349:SF64">
    <property type="entry name" value="PROPHAGE INTEGRASE INTD-RELATED"/>
    <property type="match status" value="1"/>
</dbReference>
<evidence type="ECO:0000313" key="5">
    <source>
        <dbReference type="Proteomes" id="UP000533641"/>
    </source>
</evidence>
<comment type="caution">
    <text evidence="4">The sequence shown here is derived from an EMBL/GenBank/DDBJ whole genome shotgun (WGS) entry which is preliminary data.</text>
</comment>
<dbReference type="Gene3D" id="1.10.443.10">
    <property type="entry name" value="Intergrase catalytic core"/>
    <property type="match status" value="1"/>
</dbReference>
<dbReference type="Proteomes" id="UP000533641">
    <property type="component" value="Unassembled WGS sequence"/>
</dbReference>
<reference evidence="4 5" key="1">
    <citation type="submission" date="2020-08" db="EMBL/GenBank/DDBJ databases">
        <title>Genomic Encyclopedia of Type Strains, Phase IV (KMG-V): Genome sequencing to study the core and pangenomes of soil and plant-associated prokaryotes.</title>
        <authorList>
            <person name="Whitman W."/>
        </authorList>
    </citation>
    <scope>NUCLEOTIDE SEQUENCE [LARGE SCALE GENOMIC DNA]</scope>
    <source>
        <strain evidence="4 5">SEMIA 402</strain>
    </source>
</reference>
<keyword evidence="1" id="KW-0229">DNA integration</keyword>
<dbReference type="SUPFAM" id="SSF56349">
    <property type="entry name" value="DNA breaking-rejoining enzymes"/>
    <property type="match status" value="1"/>
</dbReference>
<dbReference type="InterPro" id="IPR050090">
    <property type="entry name" value="Tyrosine_recombinase_XerCD"/>
</dbReference>
<dbReference type="EMBL" id="JACIGM010000034">
    <property type="protein sequence ID" value="MBB4279642.1"/>
    <property type="molecule type" value="Genomic_DNA"/>
</dbReference>
<dbReference type="PROSITE" id="PS51898">
    <property type="entry name" value="TYR_RECOMBINASE"/>
    <property type="match status" value="1"/>
</dbReference>
<dbReference type="InterPro" id="IPR002104">
    <property type="entry name" value="Integrase_catalytic"/>
</dbReference>
<evidence type="ECO:0000256" key="2">
    <source>
        <dbReference type="ARBA" id="ARBA00023172"/>
    </source>
</evidence>
<dbReference type="GO" id="GO:0006310">
    <property type="term" value="P:DNA recombination"/>
    <property type="evidence" value="ECO:0007669"/>
    <property type="project" value="UniProtKB-KW"/>
</dbReference>